<protein>
    <recommendedName>
        <fullName evidence="1">NlpE C-terminal OB domain-containing protein</fullName>
    </recommendedName>
</protein>
<dbReference type="InterPro" id="IPR038139">
    <property type="entry name" value="NlpE_C_sf"/>
</dbReference>
<organism evidence="2 3">
    <name type="scientific">Jejuia spongiicola</name>
    <dbReference type="NCBI Taxonomy" id="2942207"/>
    <lineage>
        <taxon>Bacteria</taxon>
        <taxon>Pseudomonadati</taxon>
        <taxon>Bacteroidota</taxon>
        <taxon>Flavobacteriia</taxon>
        <taxon>Flavobacteriales</taxon>
        <taxon>Flavobacteriaceae</taxon>
        <taxon>Jejuia</taxon>
    </lineage>
</organism>
<feature type="domain" description="NlpE C-terminal OB" evidence="1">
    <location>
        <begin position="46"/>
        <end position="113"/>
    </location>
</feature>
<dbReference type="Proteomes" id="UP001165381">
    <property type="component" value="Unassembled WGS sequence"/>
</dbReference>
<dbReference type="PROSITE" id="PS51257">
    <property type="entry name" value="PROKAR_LIPOPROTEIN"/>
    <property type="match status" value="1"/>
</dbReference>
<sequence length="138" mass="15496">MKKILILLISILTFVSCKNETKSESQIITDDSLEKTTKQSDGLTLLKGEFVYYADAAVLQTHAEIYGVVLNEKVDELNNKAKPFKKEPTDFVLVEVRGKISQKAEGEEGWDNLVEIKEILNVSPLKTENNNLIKLGNQ</sequence>
<dbReference type="InterPro" id="IPR033450">
    <property type="entry name" value="NlpE_C"/>
</dbReference>
<evidence type="ECO:0000313" key="3">
    <source>
        <dbReference type="Proteomes" id="UP001165381"/>
    </source>
</evidence>
<comment type="caution">
    <text evidence="2">The sequence shown here is derived from an EMBL/GenBank/DDBJ whole genome shotgun (WGS) entry which is preliminary data.</text>
</comment>
<keyword evidence="3" id="KW-1185">Reference proteome</keyword>
<dbReference type="EMBL" id="JAMFLZ010000001">
    <property type="protein sequence ID" value="MCL6293747.1"/>
    <property type="molecule type" value="Genomic_DNA"/>
</dbReference>
<gene>
    <name evidence="2" type="ORF">M3P09_02005</name>
</gene>
<proteinExistence type="predicted"/>
<dbReference type="Gene3D" id="2.40.50.540">
    <property type="match status" value="1"/>
</dbReference>
<dbReference type="RefSeq" id="WP_099564879.1">
    <property type="nucleotide sequence ID" value="NZ_JAMFLZ010000001.1"/>
</dbReference>
<name>A0ABT0Q9U1_9FLAO</name>
<accession>A0ABT0Q9U1</accession>
<evidence type="ECO:0000313" key="2">
    <source>
        <dbReference type="EMBL" id="MCL6293747.1"/>
    </source>
</evidence>
<dbReference type="Pfam" id="PF17185">
    <property type="entry name" value="NlpE_C"/>
    <property type="match status" value="1"/>
</dbReference>
<evidence type="ECO:0000259" key="1">
    <source>
        <dbReference type="Pfam" id="PF17185"/>
    </source>
</evidence>
<reference evidence="2" key="1">
    <citation type="submission" date="2022-05" db="EMBL/GenBank/DDBJ databases">
        <authorList>
            <person name="Park J.-S."/>
        </authorList>
    </citation>
    <scope>NUCLEOTIDE SEQUENCE</scope>
    <source>
        <strain evidence="2">2012CJ34-3</strain>
    </source>
</reference>